<sequence length="218" mass="24195">MSQLDTVNRILDAAEVLFAERGFTETSLRTITSTAGVNLAAVNYHFGSKKELIQAVFERFLTPFTESLDQELSRRQAQLAESPGEQLQVDDLLQSLYRVALAGLAKEGRDPKRFMGLLGLAYTQSQGHLRRFIVSRYGASYRRFAGELANALPQVDPVTFYWRLYFMLGATIFSLSSFDAIEAILREDFGAESSLEETLARLAPAAAAMLTAPESKDP</sequence>
<organism evidence="4 7">
    <name type="scientific">Microbulbifer hydrolyticus</name>
    <dbReference type="NCBI Taxonomy" id="48074"/>
    <lineage>
        <taxon>Bacteria</taxon>
        <taxon>Pseudomonadati</taxon>
        <taxon>Pseudomonadota</taxon>
        <taxon>Gammaproteobacteria</taxon>
        <taxon>Cellvibrionales</taxon>
        <taxon>Microbulbiferaceae</taxon>
        <taxon>Microbulbifer</taxon>
    </lineage>
</organism>
<dbReference type="PROSITE" id="PS50977">
    <property type="entry name" value="HTH_TETR_2"/>
    <property type="match status" value="1"/>
</dbReference>
<dbReference type="PANTHER" id="PTHR30055">
    <property type="entry name" value="HTH-TYPE TRANSCRIPTIONAL REGULATOR RUTR"/>
    <property type="match status" value="1"/>
</dbReference>
<reference evidence="4 7" key="2">
    <citation type="submission" date="2020-08" db="EMBL/GenBank/DDBJ databases">
        <title>Genomic Encyclopedia of Type Strains, Phase IV (KMG-IV): sequencing the most valuable type-strain genomes for metagenomic binning, comparative biology and taxonomic classification.</title>
        <authorList>
            <person name="Goeker M."/>
        </authorList>
    </citation>
    <scope>NUCLEOTIDE SEQUENCE [LARGE SCALE GENOMIC DNA]</scope>
    <source>
        <strain evidence="4 7">DSM 11525</strain>
    </source>
</reference>
<dbReference type="Proteomes" id="UP000563601">
    <property type="component" value="Unassembled WGS sequence"/>
</dbReference>
<dbReference type="PROSITE" id="PS01081">
    <property type="entry name" value="HTH_TETR_1"/>
    <property type="match status" value="1"/>
</dbReference>
<dbReference type="InterPro" id="IPR050109">
    <property type="entry name" value="HTH-type_TetR-like_transc_reg"/>
</dbReference>
<evidence type="ECO:0000313" key="5">
    <source>
        <dbReference type="EMBL" id="QHQ38964.1"/>
    </source>
</evidence>
<dbReference type="RefSeq" id="WP_161858291.1">
    <property type="nucleotide sequence ID" value="NZ_CP047491.1"/>
</dbReference>
<dbReference type="SUPFAM" id="SSF46689">
    <property type="entry name" value="Homeodomain-like"/>
    <property type="match status" value="1"/>
</dbReference>
<dbReference type="OrthoDB" id="2356263at2"/>
<dbReference type="EMBL" id="CP047491">
    <property type="protein sequence ID" value="QHQ38964.1"/>
    <property type="molecule type" value="Genomic_DNA"/>
</dbReference>
<accession>A0A6P1T837</accession>
<dbReference type="InterPro" id="IPR009057">
    <property type="entry name" value="Homeodomain-like_sf"/>
</dbReference>
<dbReference type="EMBL" id="JACHHR010000001">
    <property type="protein sequence ID" value="MBB5210569.1"/>
    <property type="molecule type" value="Genomic_DNA"/>
</dbReference>
<dbReference type="InterPro" id="IPR041586">
    <property type="entry name" value="PsrA_TetR_C"/>
</dbReference>
<dbReference type="Pfam" id="PF00440">
    <property type="entry name" value="TetR_N"/>
    <property type="match status" value="1"/>
</dbReference>
<dbReference type="InterPro" id="IPR036271">
    <property type="entry name" value="Tet_transcr_reg_TetR-rel_C_sf"/>
</dbReference>
<dbReference type="AlphaFoldDB" id="A0A6P1T837"/>
<evidence type="ECO:0000256" key="2">
    <source>
        <dbReference type="PROSITE-ProRule" id="PRU00335"/>
    </source>
</evidence>
<dbReference type="InterPro" id="IPR001647">
    <property type="entry name" value="HTH_TetR"/>
</dbReference>
<protein>
    <submittedName>
        <fullName evidence="4">AcrR family transcriptional regulator</fullName>
    </submittedName>
    <submittedName>
        <fullName evidence="5">TetR family transcriptional regulator</fullName>
    </submittedName>
</protein>
<reference evidence="5 6" key="1">
    <citation type="submission" date="2020-01" db="EMBL/GenBank/DDBJ databases">
        <title>The possibility of degradation of plastic by Microbulbifer hydrolyticus IRE-31.</title>
        <authorList>
            <person name="Liu L."/>
        </authorList>
    </citation>
    <scope>NUCLEOTIDE SEQUENCE [LARGE SCALE GENOMIC DNA]</scope>
    <source>
        <strain evidence="5 6">IRE-31</strain>
    </source>
</reference>
<name>A0A6P1T837_9GAMM</name>
<dbReference type="SUPFAM" id="SSF48498">
    <property type="entry name" value="Tetracyclin repressor-like, C-terminal domain"/>
    <property type="match status" value="1"/>
</dbReference>
<evidence type="ECO:0000313" key="7">
    <source>
        <dbReference type="Proteomes" id="UP000563601"/>
    </source>
</evidence>
<evidence type="ECO:0000259" key="3">
    <source>
        <dbReference type="PROSITE" id="PS50977"/>
    </source>
</evidence>
<dbReference type="GO" id="GO:0000976">
    <property type="term" value="F:transcription cis-regulatory region binding"/>
    <property type="evidence" value="ECO:0007669"/>
    <property type="project" value="TreeGrafter"/>
</dbReference>
<dbReference type="Gene3D" id="1.10.357.10">
    <property type="entry name" value="Tetracycline Repressor, domain 2"/>
    <property type="match status" value="1"/>
</dbReference>
<gene>
    <name evidence="5" type="ORF">GTQ55_08185</name>
    <name evidence="4" type="ORF">HNQ53_000757</name>
</gene>
<evidence type="ECO:0000313" key="4">
    <source>
        <dbReference type="EMBL" id="MBB5210569.1"/>
    </source>
</evidence>
<keyword evidence="1 2" id="KW-0238">DNA-binding</keyword>
<dbReference type="Proteomes" id="UP000464675">
    <property type="component" value="Chromosome"/>
</dbReference>
<evidence type="ECO:0000256" key="1">
    <source>
        <dbReference type="ARBA" id="ARBA00023125"/>
    </source>
</evidence>
<proteinExistence type="predicted"/>
<dbReference type="Pfam" id="PF17939">
    <property type="entry name" value="TetR_C_30"/>
    <property type="match status" value="1"/>
</dbReference>
<dbReference type="GO" id="GO:0003700">
    <property type="term" value="F:DNA-binding transcription factor activity"/>
    <property type="evidence" value="ECO:0007669"/>
    <property type="project" value="TreeGrafter"/>
</dbReference>
<evidence type="ECO:0000313" key="6">
    <source>
        <dbReference type="Proteomes" id="UP000464675"/>
    </source>
</evidence>
<dbReference type="PANTHER" id="PTHR30055:SF235">
    <property type="entry name" value="TRANSCRIPTIONAL REGULATORY PROTEIN"/>
    <property type="match status" value="1"/>
</dbReference>
<dbReference type="PRINTS" id="PR00455">
    <property type="entry name" value="HTHTETR"/>
</dbReference>
<keyword evidence="6" id="KW-1185">Reference proteome</keyword>
<dbReference type="InterPro" id="IPR023772">
    <property type="entry name" value="DNA-bd_HTH_TetR-type_CS"/>
</dbReference>
<feature type="domain" description="HTH tetR-type" evidence="3">
    <location>
        <begin position="4"/>
        <end position="64"/>
    </location>
</feature>
<feature type="DNA-binding region" description="H-T-H motif" evidence="2">
    <location>
        <begin position="27"/>
        <end position="46"/>
    </location>
</feature>